<evidence type="ECO:0000313" key="2">
    <source>
        <dbReference type="EMBL" id="WXB91892.1"/>
    </source>
</evidence>
<feature type="domain" description="DUF3850" evidence="1">
    <location>
        <begin position="3"/>
        <end position="74"/>
    </location>
</feature>
<evidence type="ECO:0000259" key="1">
    <source>
        <dbReference type="Pfam" id="PF12961"/>
    </source>
</evidence>
<dbReference type="Gene3D" id="2.30.130.30">
    <property type="entry name" value="Hypothetical protein"/>
    <property type="match status" value="1"/>
</dbReference>
<evidence type="ECO:0000313" key="3">
    <source>
        <dbReference type="Proteomes" id="UP001387364"/>
    </source>
</evidence>
<gene>
    <name evidence="2" type="ORF">WDJ61_11500</name>
</gene>
<proteinExistence type="predicted"/>
<dbReference type="InterPro" id="IPR039440">
    <property type="entry name" value="DUF3850"/>
</dbReference>
<protein>
    <submittedName>
        <fullName evidence="2">DUF3850 domain-containing protein</fullName>
    </submittedName>
</protein>
<dbReference type="EMBL" id="CP147404">
    <property type="protein sequence ID" value="WXB91892.1"/>
    <property type="molecule type" value="Genomic_DNA"/>
</dbReference>
<sequence length="75" mass="9035">MKHQLKIEPEYFEAVRNKTKTFEIRKYDRNFKVGDILSLREFDPSHGYTGRSLERKVTYITDYAQQENYVVMAIK</sequence>
<name>A0ABZ2N2W3_9BACI</name>
<dbReference type="InterPro" id="IPR015947">
    <property type="entry name" value="PUA-like_sf"/>
</dbReference>
<accession>A0ABZ2N2W3</accession>
<reference evidence="2 3" key="1">
    <citation type="submission" date="2024-02" db="EMBL/GenBank/DDBJ databases">
        <title>Seven novel Bacillus-like species.</title>
        <authorList>
            <person name="Liu G."/>
        </authorList>
    </citation>
    <scope>NUCLEOTIDE SEQUENCE [LARGE SCALE GENOMIC DNA]</scope>
    <source>
        <strain evidence="2 3">FJAT-52991</strain>
    </source>
</reference>
<keyword evidence="3" id="KW-1185">Reference proteome</keyword>
<dbReference type="SUPFAM" id="SSF88697">
    <property type="entry name" value="PUA domain-like"/>
    <property type="match status" value="1"/>
</dbReference>
<dbReference type="Proteomes" id="UP001387364">
    <property type="component" value="Chromosome"/>
</dbReference>
<dbReference type="RefSeq" id="WP_338749836.1">
    <property type="nucleotide sequence ID" value="NZ_CP147404.1"/>
</dbReference>
<dbReference type="Pfam" id="PF12961">
    <property type="entry name" value="DUF3850"/>
    <property type="match status" value="1"/>
</dbReference>
<organism evidence="2 3">
    <name type="scientific">Bacillus kandeliae</name>
    <dbReference type="NCBI Taxonomy" id="3129297"/>
    <lineage>
        <taxon>Bacteria</taxon>
        <taxon>Bacillati</taxon>
        <taxon>Bacillota</taxon>
        <taxon>Bacilli</taxon>
        <taxon>Bacillales</taxon>
        <taxon>Bacillaceae</taxon>
        <taxon>Bacillus</taxon>
    </lineage>
</organism>